<organism evidence="3 4">
    <name type="scientific">Chenggangzhangella methanolivorans</name>
    <dbReference type="NCBI Taxonomy" id="1437009"/>
    <lineage>
        <taxon>Bacteria</taxon>
        <taxon>Pseudomonadati</taxon>
        <taxon>Pseudomonadota</taxon>
        <taxon>Alphaproteobacteria</taxon>
        <taxon>Hyphomicrobiales</taxon>
        <taxon>Methylopilaceae</taxon>
        <taxon>Chenggangzhangella</taxon>
    </lineage>
</organism>
<dbReference type="EMBL" id="CP081869">
    <property type="protein sequence ID" value="QZN98902.1"/>
    <property type="molecule type" value="Genomic_DNA"/>
</dbReference>
<reference evidence="3" key="1">
    <citation type="submission" date="2021-08" db="EMBL/GenBank/DDBJ databases">
        <authorList>
            <person name="Zhang H."/>
            <person name="Xu M."/>
            <person name="Yu Z."/>
            <person name="Yang L."/>
            <person name="Cai Y."/>
        </authorList>
    </citation>
    <scope>NUCLEOTIDE SEQUENCE</scope>
    <source>
        <strain evidence="3">CHL1</strain>
    </source>
</reference>
<name>A0A9E6R948_9HYPH</name>
<dbReference type="SUPFAM" id="SSF55826">
    <property type="entry name" value="YbaK/ProRS associated domain"/>
    <property type="match status" value="1"/>
</dbReference>
<keyword evidence="4" id="KW-1185">Reference proteome</keyword>
<evidence type="ECO:0000313" key="4">
    <source>
        <dbReference type="Proteomes" id="UP000825701"/>
    </source>
</evidence>
<dbReference type="InterPro" id="IPR036754">
    <property type="entry name" value="YbaK/aa-tRNA-synt-asso_dom_sf"/>
</dbReference>
<dbReference type="Gene3D" id="3.90.960.10">
    <property type="entry name" value="YbaK/aminoacyl-tRNA synthetase-associated domain"/>
    <property type="match status" value="1"/>
</dbReference>
<dbReference type="GO" id="GO:0002161">
    <property type="term" value="F:aminoacyl-tRNA deacylase activity"/>
    <property type="evidence" value="ECO:0007669"/>
    <property type="project" value="InterPro"/>
</dbReference>
<comment type="similarity">
    <text evidence="1">Belongs to the PRORSD1 family.</text>
</comment>
<dbReference type="AlphaFoldDB" id="A0A9E6R948"/>
<dbReference type="RefSeq" id="WP_261401889.1">
    <property type="nucleotide sequence ID" value="NZ_CP081869.1"/>
</dbReference>
<dbReference type="FunFam" id="3.90.960.10:FF:000005">
    <property type="entry name" value="Putative prolyl-tRNA synthetase"/>
    <property type="match status" value="1"/>
</dbReference>
<protein>
    <submittedName>
        <fullName evidence="3">Prolyl-tRNA synthetase associated domain-containing protein</fullName>
    </submittedName>
</protein>
<gene>
    <name evidence="3" type="ORF">K6K41_18555</name>
</gene>
<dbReference type="CDD" id="cd04335">
    <property type="entry name" value="PrdX_deacylase"/>
    <property type="match status" value="1"/>
</dbReference>
<evidence type="ECO:0000256" key="1">
    <source>
        <dbReference type="ARBA" id="ARBA00010201"/>
    </source>
</evidence>
<dbReference type="Proteomes" id="UP000825701">
    <property type="component" value="Chromosome"/>
</dbReference>
<sequence length="163" mass="17686">MPATRAELFAFLDGLGIAHETIEHPAVFTVAESAHLRARIQGGKSKNLFLKDKKGRLFLFTAEDEAEIDLKTLHRKLGAQGRFSFASAGLLEEVWGVRPGSVTPFGAINDAEGRVTVGLDAGLLAKGRVNFHPLENTATTAVAAEDLVRFLRETGHEPVIVER</sequence>
<evidence type="ECO:0000259" key="2">
    <source>
        <dbReference type="Pfam" id="PF04073"/>
    </source>
</evidence>
<proteinExistence type="inferred from homology"/>
<dbReference type="PANTHER" id="PTHR31423">
    <property type="entry name" value="YBAK DOMAIN-CONTAINING PROTEIN"/>
    <property type="match status" value="1"/>
</dbReference>
<dbReference type="InterPro" id="IPR040285">
    <property type="entry name" value="ProX/PRXD1"/>
</dbReference>
<accession>A0A9E6R948</accession>
<dbReference type="KEGG" id="cmet:K6K41_18555"/>
<evidence type="ECO:0000313" key="3">
    <source>
        <dbReference type="EMBL" id="QZN98902.1"/>
    </source>
</evidence>
<dbReference type="Pfam" id="PF04073">
    <property type="entry name" value="tRNA_edit"/>
    <property type="match status" value="1"/>
</dbReference>
<feature type="domain" description="YbaK/aminoacyl-tRNA synthetase-associated" evidence="2">
    <location>
        <begin position="24"/>
        <end position="150"/>
    </location>
</feature>
<dbReference type="InterPro" id="IPR007214">
    <property type="entry name" value="YbaK/aa-tRNA-synth-assoc-dom"/>
</dbReference>
<dbReference type="PANTHER" id="PTHR31423:SF3">
    <property type="entry name" value="PROLYL-TRNA SYNTHETASE ASSOCIATED DOMAIN-CONTAINING PROTEIN 1-RELATED"/>
    <property type="match status" value="1"/>
</dbReference>